<dbReference type="STRING" id="585529.HMPREF0291_11471"/>
<evidence type="ECO:0000313" key="6">
    <source>
        <dbReference type="Proteomes" id="UP000004208"/>
    </source>
</evidence>
<reference evidence="5" key="1">
    <citation type="submission" date="2010-06" db="EMBL/GenBank/DDBJ databases">
        <authorList>
            <person name="Muzny D."/>
            <person name="Qin X."/>
            <person name="Buhay C."/>
            <person name="Dugan-Rocha S."/>
            <person name="Ding Y."/>
            <person name="Chen G."/>
            <person name="Hawes A."/>
            <person name="Holder M."/>
            <person name="Jhangiani S."/>
            <person name="Johnson A."/>
            <person name="Khan Z."/>
            <person name="Li Z."/>
            <person name="Liu W."/>
            <person name="Liu X."/>
            <person name="Perez L."/>
            <person name="Shen H."/>
            <person name="Wang Q."/>
            <person name="Watt J."/>
            <person name="Xi L."/>
            <person name="Xin Y."/>
            <person name="Zhou J."/>
            <person name="Deng J."/>
            <person name="Jiang H."/>
            <person name="Liu Y."/>
            <person name="Qu J."/>
            <person name="Song X.-Z."/>
            <person name="Zhang L."/>
            <person name="Villasana D."/>
            <person name="Johnson A."/>
            <person name="Liu J."/>
            <person name="Liyanage D."/>
            <person name="Lorensuhewa L."/>
            <person name="Robinson T."/>
            <person name="Song A."/>
            <person name="Song B.-B."/>
            <person name="Dinh H."/>
            <person name="Thornton R."/>
            <person name="Coyle M."/>
            <person name="Francisco L."/>
            <person name="Jackson L."/>
            <person name="Javaid M."/>
            <person name="Korchina V."/>
            <person name="Kovar C."/>
            <person name="Mata R."/>
            <person name="Mathew T."/>
            <person name="Ngo R."/>
            <person name="Nguyen L."/>
            <person name="Nguyen N."/>
            <person name="Okwuonu G."/>
            <person name="Ongeri F."/>
            <person name="Pham C."/>
            <person name="Simmons D."/>
            <person name="Wilczek-Boney K."/>
            <person name="Hale W."/>
            <person name="Jakkamsetti A."/>
            <person name="Pham P."/>
            <person name="Ruth R."/>
            <person name="San Lucas F."/>
            <person name="Warren J."/>
            <person name="Zhang J."/>
            <person name="Zhao Z."/>
            <person name="Zhou C."/>
            <person name="Zhu D."/>
            <person name="Lee S."/>
            <person name="Bess C."/>
            <person name="Blankenburg K."/>
            <person name="Forbes L."/>
            <person name="Fu Q."/>
            <person name="Gubbala S."/>
            <person name="Hirani K."/>
            <person name="Jayaseelan J.C."/>
            <person name="Lara F."/>
            <person name="Munidasa M."/>
            <person name="Palculict T."/>
            <person name="Patil S."/>
            <person name="Pu L.-L."/>
            <person name="Saada N."/>
            <person name="Tang L."/>
            <person name="Weissenberger G."/>
            <person name="Zhu Y."/>
            <person name="Hemphill L."/>
            <person name="Shang Y."/>
            <person name="Youmans B."/>
            <person name="Ayvaz T."/>
            <person name="Ross M."/>
            <person name="Santibanez J."/>
            <person name="Aqrawi P."/>
            <person name="Gross S."/>
            <person name="Joshi V."/>
            <person name="Fowler G."/>
            <person name="Nazareth L."/>
            <person name="Reid J."/>
            <person name="Worley K."/>
            <person name="Petrosino J."/>
            <person name="Highlander S."/>
            <person name="Gibbs R."/>
        </authorList>
    </citation>
    <scope>NUCLEOTIDE SEQUENCE [LARGE SCALE GENOMIC DNA]</scope>
    <source>
        <strain evidence="5">ATCC 33030</strain>
    </source>
</reference>
<dbReference type="Pfam" id="PF01872">
    <property type="entry name" value="RibD_C"/>
    <property type="match status" value="1"/>
</dbReference>
<accession>D7WCD3</accession>
<sequence>MDVTTKARQDIGIDDQLPPSAHPTTIGLMLDMIIGPTSAREEIRAVAVTTVFGSFTAGGTSEELGNDTDSQVLAALREWADVILVGSGTVKAEDYGPADTPIAVVSRSLNFDTSAILFGGAPPLILTPEASLTDTALADRRQALTRAGCSLVSTGEGGAGEIVEKLRELGYGRIICEGGPSLYADMFAHSLIDVLHLTIDPRTNGEPAGLQGDFTVNLELEQVQTDGSFLFARYRRV</sequence>
<dbReference type="Proteomes" id="UP000004208">
    <property type="component" value="Unassembled WGS sequence"/>
</dbReference>
<dbReference type="GO" id="GO:0008703">
    <property type="term" value="F:5-amino-6-(5-phosphoribosylamino)uracil reductase activity"/>
    <property type="evidence" value="ECO:0007669"/>
    <property type="project" value="InterPro"/>
</dbReference>
<dbReference type="PANTHER" id="PTHR38011">
    <property type="entry name" value="DIHYDROFOLATE REDUCTASE FAMILY PROTEIN (AFU_ORTHOLOGUE AFUA_8G06820)"/>
    <property type="match status" value="1"/>
</dbReference>
<proteinExistence type="predicted"/>
<name>D7WCD3_9CORY</name>
<dbReference type="InterPro" id="IPR024072">
    <property type="entry name" value="DHFR-like_dom_sf"/>
</dbReference>
<dbReference type="RefSeq" id="WP_005289889.1">
    <property type="nucleotide sequence ID" value="NZ_CP072935.1"/>
</dbReference>
<dbReference type="SUPFAM" id="SSF53597">
    <property type="entry name" value="Dihydrofolate reductase-like"/>
    <property type="match status" value="1"/>
</dbReference>
<dbReference type="eggNOG" id="COG1985">
    <property type="taxonomic scope" value="Bacteria"/>
</dbReference>
<dbReference type="PANTHER" id="PTHR38011:SF7">
    <property type="entry name" value="2,5-DIAMINO-6-RIBOSYLAMINO-4(3H)-PYRIMIDINONE 5'-PHOSPHATE REDUCTASE"/>
    <property type="match status" value="1"/>
</dbReference>
<evidence type="ECO:0000256" key="1">
    <source>
        <dbReference type="ARBA" id="ARBA00005104"/>
    </source>
</evidence>
<protein>
    <submittedName>
        <fullName evidence="5">Riboflavin biosynthesis protein RibD C-terminal domain protein</fullName>
    </submittedName>
</protein>
<evidence type="ECO:0000256" key="2">
    <source>
        <dbReference type="ARBA" id="ARBA00022857"/>
    </source>
</evidence>
<keyword evidence="3" id="KW-0560">Oxidoreductase</keyword>
<gene>
    <name evidence="5" type="ORF">HMPREF0291_11471</name>
</gene>
<dbReference type="Gene3D" id="3.40.430.10">
    <property type="entry name" value="Dihydrofolate Reductase, subunit A"/>
    <property type="match status" value="1"/>
</dbReference>
<dbReference type="InterPro" id="IPR050765">
    <property type="entry name" value="Riboflavin_Biosynth_HTPR"/>
</dbReference>
<organism evidence="5 6">
    <name type="scientific">Corynebacterium genitalium ATCC 33030</name>
    <dbReference type="NCBI Taxonomy" id="585529"/>
    <lineage>
        <taxon>Bacteria</taxon>
        <taxon>Bacillati</taxon>
        <taxon>Actinomycetota</taxon>
        <taxon>Actinomycetes</taxon>
        <taxon>Mycobacteriales</taxon>
        <taxon>Corynebacteriaceae</taxon>
        <taxon>Corynebacterium</taxon>
    </lineage>
</organism>
<evidence type="ECO:0000259" key="4">
    <source>
        <dbReference type="Pfam" id="PF01872"/>
    </source>
</evidence>
<dbReference type="GO" id="GO:0009231">
    <property type="term" value="P:riboflavin biosynthetic process"/>
    <property type="evidence" value="ECO:0007669"/>
    <property type="project" value="InterPro"/>
</dbReference>
<dbReference type="EMBL" id="ACLJ02000003">
    <property type="protein sequence ID" value="EFK53814.1"/>
    <property type="molecule type" value="Genomic_DNA"/>
</dbReference>
<evidence type="ECO:0000256" key="3">
    <source>
        <dbReference type="ARBA" id="ARBA00023002"/>
    </source>
</evidence>
<dbReference type="AlphaFoldDB" id="D7WCD3"/>
<keyword evidence="2" id="KW-0521">NADP</keyword>
<comment type="caution">
    <text evidence="5">The sequence shown here is derived from an EMBL/GenBank/DDBJ whole genome shotgun (WGS) entry which is preliminary data.</text>
</comment>
<dbReference type="HOGENOM" id="CLU_036590_7_1_11"/>
<evidence type="ECO:0000313" key="5">
    <source>
        <dbReference type="EMBL" id="EFK53814.1"/>
    </source>
</evidence>
<dbReference type="InterPro" id="IPR002734">
    <property type="entry name" value="RibDG_C"/>
</dbReference>
<feature type="domain" description="Bacterial bifunctional deaminase-reductase C-terminal" evidence="4">
    <location>
        <begin position="56"/>
        <end position="228"/>
    </location>
</feature>
<keyword evidence="6" id="KW-1185">Reference proteome</keyword>
<comment type="pathway">
    <text evidence="1">Cofactor biosynthesis; riboflavin biosynthesis.</text>
</comment>